<accession>A0A382R9P0</accession>
<reference evidence="3" key="1">
    <citation type="submission" date="2018-05" db="EMBL/GenBank/DDBJ databases">
        <authorList>
            <person name="Lanie J.A."/>
            <person name="Ng W.-L."/>
            <person name="Kazmierczak K.M."/>
            <person name="Andrzejewski T.M."/>
            <person name="Davidsen T.M."/>
            <person name="Wayne K.J."/>
            <person name="Tettelin H."/>
            <person name="Glass J.I."/>
            <person name="Rusch D."/>
            <person name="Podicherti R."/>
            <person name="Tsui H.-C.T."/>
            <person name="Winkler M.E."/>
        </authorList>
    </citation>
    <scope>NUCLEOTIDE SEQUENCE</scope>
</reference>
<dbReference type="InterPro" id="IPR036374">
    <property type="entry name" value="OxRdtase_Mopterin-bd_sf"/>
</dbReference>
<dbReference type="InterPro" id="IPR000572">
    <property type="entry name" value="OxRdtase_Mopterin-bd_dom"/>
</dbReference>
<protein>
    <recommendedName>
        <fullName evidence="2">Oxidoreductase molybdopterin-binding domain-containing protein</fullName>
    </recommendedName>
</protein>
<name>A0A382R9P0_9ZZZZ</name>
<organism evidence="3">
    <name type="scientific">marine metagenome</name>
    <dbReference type="NCBI Taxonomy" id="408172"/>
    <lineage>
        <taxon>unclassified sequences</taxon>
        <taxon>metagenomes</taxon>
        <taxon>ecological metagenomes</taxon>
    </lineage>
</organism>
<sequence length="104" mass="12107">MKRPDQVKQAPDQGMGDRVPPGQFLSEKFPILTYGSAPKVDLETWKFRIFGLVEQEVELDWEQFTKLTWTTVTEDFHCVTQWSSLDNTWEGVTFRDLIALTQPK</sequence>
<dbReference type="SUPFAM" id="SSF56524">
    <property type="entry name" value="Oxidoreductase molybdopterin-binding domain"/>
    <property type="match status" value="1"/>
</dbReference>
<feature type="domain" description="Oxidoreductase molybdopterin-binding" evidence="2">
    <location>
        <begin position="35"/>
        <end position="103"/>
    </location>
</feature>
<proteinExistence type="predicted"/>
<evidence type="ECO:0000256" key="1">
    <source>
        <dbReference type="SAM" id="MobiDB-lite"/>
    </source>
</evidence>
<feature type="region of interest" description="Disordered" evidence="1">
    <location>
        <begin position="1"/>
        <end position="21"/>
    </location>
</feature>
<evidence type="ECO:0000313" key="3">
    <source>
        <dbReference type="EMBL" id="SVC93932.1"/>
    </source>
</evidence>
<dbReference type="PANTHER" id="PTHR43032">
    <property type="entry name" value="PROTEIN-METHIONINE-SULFOXIDE REDUCTASE"/>
    <property type="match status" value="1"/>
</dbReference>
<dbReference type="AlphaFoldDB" id="A0A382R9P0"/>
<dbReference type="PANTHER" id="PTHR43032:SF4">
    <property type="entry name" value="OXIDOREDUCTASE MOLYBDOPTERIN-BINDING DOMAIN-CONTAINING PROTEIN"/>
    <property type="match status" value="1"/>
</dbReference>
<dbReference type="EMBL" id="UINC01119826">
    <property type="protein sequence ID" value="SVC93932.1"/>
    <property type="molecule type" value="Genomic_DNA"/>
</dbReference>
<evidence type="ECO:0000259" key="2">
    <source>
        <dbReference type="Pfam" id="PF00174"/>
    </source>
</evidence>
<feature type="non-terminal residue" evidence="3">
    <location>
        <position position="104"/>
    </location>
</feature>
<dbReference type="Pfam" id="PF00174">
    <property type="entry name" value="Oxidored_molyb"/>
    <property type="match status" value="1"/>
</dbReference>
<dbReference type="Gene3D" id="3.90.420.10">
    <property type="entry name" value="Oxidoreductase, molybdopterin-binding domain"/>
    <property type="match status" value="1"/>
</dbReference>
<gene>
    <name evidence="3" type="ORF">METZ01_LOCUS346786</name>
</gene>